<dbReference type="AlphaFoldDB" id="A0A835PME8"/>
<dbReference type="GO" id="GO:0051087">
    <property type="term" value="F:protein-folding chaperone binding"/>
    <property type="evidence" value="ECO:0007669"/>
    <property type="project" value="TreeGrafter"/>
</dbReference>
<dbReference type="Proteomes" id="UP000636800">
    <property type="component" value="Chromosome 13"/>
</dbReference>
<dbReference type="SMART" id="SM00271">
    <property type="entry name" value="DnaJ"/>
    <property type="match status" value="1"/>
</dbReference>
<dbReference type="GO" id="GO:0051082">
    <property type="term" value="F:unfolded protein binding"/>
    <property type="evidence" value="ECO:0007669"/>
    <property type="project" value="TreeGrafter"/>
</dbReference>
<dbReference type="CDD" id="cd06257">
    <property type="entry name" value="DnaJ"/>
    <property type="match status" value="1"/>
</dbReference>
<dbReference type="PANTHER" id="PTHR43948">
    <property type="entry name" value="DNAJ HOMOLOG SUBFAMILY B"/>
    <property type="match status" value="1"/>
</dbReference>
<evidence type="ECO:0000313" key="2">
    <source>
        <dbReference type="EMBL" id="KAG0454891.1"/>
    </source>
</evidence>
<proteinExistence type="predicted"/>
<dbReference type="GO" id="GO:0005783">
    <property type="term" value="C:endoplasmic reticulum"/>
    <property type="evidence" value="ECO:0007669"/>
    <property type="project" value="UniProtKB-ARBA"/>
</dbReference>
<dbReference type="GO" id="GO:0044183">
    <property type="term" value="F:protein folding chaperone"/>
    <property type="evidence" value="ECO:0007669"/>
    <property type="project" value="TreeGrafter"/>
</dbReference>
<accession>A0A835PME8</accession>
<dbReference type="InterPro" id="IPR018253">
    <property type="entry name" value="DnaJ_domain_CS"/>
</dbReference>
<reference evidence="2 3" key="1">
    <citation type="journal article" date="2020" name="Nat. Food">
        <title>A phased Vanilla planifolia genome enables genetic improvement of flavour and production.</title>
        <authorList>
            <person name="Hasing T."/>
            <person name="Tang H."/>
            <person name="Brym M."/>
            <person name="Khazi F."/>
            <person name="Huang T."/>
            <person name="Chambers A.H."/>
        </authorList>
    </citation>
    <scope>NUCLEOTIDE SEQUENCE [LARGE SCALE GENOMIC DNA]</scope>
    <source>
        <tissue evidence="2">Leaf</tissue>
    </source>
</reference>
<dbReference type="PRINTS" id="PR00625">
    <property type="entry name" value="JDOMAIN"/>
</dbReference>
<dbReference type="Pfam" id="PF00226">
    <property type="entry name" value="DnaJ"/>
    <property type="match status" value="1"/>
</dbReference>
<sequence length="168" mass="19177">MKKEGRRSREGRSSSGMEADYYKILQVERDAKDDDLNKAYHKLTMKWHPEMNPDDKEAEAMFKQISEAYEVLSDPQKRAIYDQYGKEGEKGGVPPPFPNLKFGSARNSCFGDDVFGSAADGVRKKKAQPIKKTLPCSLGSCTRNYQEDEDFQGDGRHQWVSYLFATNY</sequence>
<dbReference type="EMBL" id="JADCNL010000013">
    <property type="protein sequence ID" value="KAG0454891.1"/>
    <property type="molecule type" value="Genomic_DNA"/>
</dbReference>
<organism evidence="2 3">
    <name type="scientific">Vanilla planifolia</name>
    <name type="common">Vanilla</name>
    <dbReference type="NCBI Taxonomy" id="51239"/>
    <lineage>
        <taxon>Eukaryota</taxon>
        <taxon>Viridiplantae</taxon>
        <taxon>Streptophyta</taxon>
        <taxon>Embryophyta</taxon>
        <taxon>Tracheophyta</taxon>
        <taxon>Spermatophyta</taxon>
        <taxon>Magnoliopsida</taxon>
        <taxon>Liliopsida</taxon>
        <taxon>Asparagales</taxon>
        <taxon>Orchidaceae</taxon>
        <taxon>Vanilloideae</taxon>
        <taxon>Vanilleae</taxon>
        <taxon>Vanilla</taxon>
    </lineage>
</organism>
<evidence type="ECO:0000259" key="1">
    <source>
        <dbReference type="PROSITE" id="PS50076"/>
    </source>
</evidence>
<dbReference type="PANTHER" id="PTHR43948:SF10">
    <property type="entry name" value="MRJ, ISOFORM E"/>
    <property type="match status" value="1"/>
</dbReference>
<keyword evidence="3" id="KW-1185">Reference proteome</keyword>
<dbReference type="GO" id="GO:0005634">
    <property type="term" value="C:nucleus"/>
    <property type="evidence" value="ECO:0007669"/>
    <property type="project" value="TreeGrafter"/>
</dbReference>
<dbReference type="InterPro" id="IPR001623">
    <property type="entry name" value="DnaJ_domain"/>
</dbReference>
<comment type="caution">
    <text evidence="2">The sequence shown here is derived from an EMBL/GenBank/DDBJ whole genome shotgun (WGS) entry which is preliminary data.</text>
</comment>
<dbReference type="PROSITE" id="PS50076">
    <property type="entry name" value="DNAJ_2"/>
    <property type="match status" value="1"/>
</dbReference>
<name>A0A835PME8_VANPL</name>
<dbReference type="Gene3D" id="1.10.287.110">
    <property type="entry name" value="DnaJ domain"/>
    <property type="match status" value="1"/>
</dbReference>
<feature type="domain" description="J" evidence="1">
    <location>
        <begin position="20"/>
        <end position="85"/>
    </location>
</feature>
<evidence type="ECO:0000313" key="3">
    <source>
        <dbReference type="Proteomes" id="UP000636800"/>
    </source>
</evidence>
<dbReference type="PROSITE" id="PS00636">
    <property type="entry name" value="DNAJ_1"/>
    <property type="match status" value="1"/>
</dbReference>
<dbReference type="InterPro" id="IPR036869">
    <property type="entry name" value="J_dom_sf"/>
</dbReference>
<dbReference type="SUPFAM" id="SSF46565">
    <property type="entry name" value="Chaperone J-domain"/>
    <property type="match status" value="1"/>
</dbReference>
<protein>
    <recommendedName>
        <fullName evidence="1">J domain-containing protein</fullName>
    </recommendedName>
</protein>
<gene>
    <name evidence="2" type="ORF">HPP92_024183</name>
</gene>